<dbReference type="PANTHER" id="PTHR32309:SF13">
    <property type="entry name" value="FERRIC ENTEROBACTIN TRANSPORT PROTEIN FEPE"/>
    <property type="match status" value="1"/>
</dbReference>
<name>A0A7W7IP40_9CAUL</name>
<evidence type="ECO:0000313" key="2">
    <source>
        <dbReference type="Proteomes" id="UP000539957"/>
    </source>
</evidence>
<accession>A0A7W7IP40</accession>
<dbReference type="EMBL" id="JACHKY010000002">
    <property type="protein sequence ID" value="MBB4797934.1"/>
    <property type="molecule type" value="Genomic_DNA"/>
</dbReference>
<dbReference type="GO" id="GO:0004713">
    <property type="term" value="F:protein tyrosine kinase activity"/>
    <property type="evidence" value="ECO:0007669"/>
    <property type="project" value="TreeGrafter"/>
</dbReference>
<dbReference type="RefSeq" id="WP_184268884.1">
    <property type="nucleotide sequence ID" value="NZ_JACHKY010000002.1"/>
</dbReference>
<sequence>MVDLTTEMAGLWAALGPAPAHRGRVIQFVSATTGEGVSTVAREYARLAAVRARKPVWLIDGDLAQQGQMDVIAAEPERFGRLAAPVQASPDGSAFYAVTPPMRGRDGRPVAPARLMTARACLGGRLFVTRFHMELTRAGQRVEPLGEARYWTGLRAHADTVVIDTPAADRSDMAITLAPFIDATILVIAAETTAAGETVNLRDEIDAVGGNIAGVVMNRSTWAPPSILSRLAG</sequence>
<evidence type="ECO:0000313" key="1">
    <source>
        <dbReference type="EMBL" id="MBB4797934.1"/>
    </source>
</evidence>
<protein>
    <submittedName>
        <fullName evidence="1">Mrp family chromosome partitioning ATPase</fullName>
    </submittedName>
</protein>
<dbReference type="InterPro" id="IPR050445">
    <property type="entry name" value="Bact_polysacc_biosynth/exp"/>
</dbReference>
<dbReference type="InterPro" id="IPR027417">
    <property type="entry name" value="P-loop_NTPase"/>
</dbReference>
<dbReference type="Gene3D" id="3.40.50.300">
    <property type="entry name" value="P-loop containing nucleotide triphosphate hydrolases"/>
    <property type="match status" value="1"/>
</dbReference>
<gene>
    <name evidence="1" type="ORF">HNP32_001658</name>
</gene>
<comment type="caution">
    <text evidence="1">The sequence shown here is derived from an EMBL/GenBank/DDBJ whole genome shotgun (WGS) entry which is preliminary data.</text>
</comment>
<keyword evidence="2" id="KW-1185">Reference proteome</keyword>
<dbReference type="SUPFAM" id="SSF52540">
    <property type="entry name" value="P-loop containing nucleoside triphosphate hydrolases"/>
    <property type="match status" value="1"/>
</dbReference>
<dbReference type="Proteomes" id="UP000539957">
    <property type="component" value="Unassembled WGS sequence"/>
</dbReference>
<reference evidence="1 2" key="1">
    <citation type="submission" date="2020-08" db="EMBL/GenBank/DDBJ databases">
        <title>Functional genomics of gut bacteria from endangered species of beetles.</title>
        <authorList>
            <person name="Carlos-Shanley C."/>
        </authorList>
    </citation>
    <scope>NUCLEOTIDE SEQUENCE [LARGE SCALE GENOMIC DNA]</scope>
    <source>
        <strain evidence="1 2">S00123</strain>
    </source>
</reference>
<proteinExistence type="predicted"/>
<dbReference type="GO" id="GO:0005886">
    <property type="term" value="C:plasma membrane"/>
    <property type="evidence" value="ECO:0007669"/>
    <property type="project" value="TreeGrafter"/>
</dbReference>
<dbReference type="PANTHER" id="PTHR32309">
    <property type="entry name" value="TYROSINE-PROTEIN KINASE"/>
    <property type="match status" value="1"/>
</dbReference>
<dbReference type="AlphaFoldDB" id="A0A7W7IP40"/>
<organism evidence="1 2">
    <name type="scientific">Brevundimonas bullata</name>
    <dbReference type="NCBI Taxonomy" id="13160"/>
    <lineage>
        <taxon>Bacteria</taxon>
        <taxon>Pseudomonadati</taxon>
        <taxon>Pseudomonadota</taxon>
        <taxon>Alphaproteobacteria</taxon>
        <taxon>Caulobacterales</taxon>
        <taxon>Caulobacteraceae</taxon>
        <taxon>Brevundimonas</taxon>
    </lineage>
</organism>